<protein>
    <submittedName>
        <fullName evidence="1">Uncharacterized protein</fullName>
    </submittedName>
</protein>
<accession>A0ABP6X1B5</accession>
<organism evidence="1 2">
    <name type="scientific">Snuella lapsa</name>
    <dbReference type="NCBI Taxonomy" id="870481"/>
    <lineage>
        <taxon>Bacteria</taxon>
        <taxon>Pseudomonadati</taxon>
        <taxon>Bacteroidota</taxon>
        <taxon>Flavobacteriia</taxon>
        <taxon>Flavobacteriales</taxon>
        <taxon>Flavobacteriaceae</taxon>
        <taxon>Snuella</taxon>
    </lineage>
</organism>
<evidence type="ECO:0000313" key="1">
    <source>
        <dbReference type="EMBL" id="GAA3557941.1"/>
    </source>
</evidence>
<sequence>MGEFSKYGYSGINFKKETAVRFRAFSKEISMSNTEAMEAMLDFFEIHQLSPMDSIDGSLSALEIRIKRRINNAIAIIKSIEQSQTLPTVAMLQSLFEQQLEHEKDNDYFDDDVEFVEKKFEDIQAGEEKLIEETTVPKIRYERLEEKMNSVKNDFNYVLDRVKVVKSGFGKKHLRLELTEEELEKYKRTLRNS</sequence>
<keyword evidence="2" id="KW-1185">Reference proteome</keyword>
<comment type="caution">
    <text evidence="1">The sequence shown here is derived from an EMBL/GenBank/DDBJ whole genome shotgun (WGS) entry which is preliminary data.</text>
</comment>
<name>A0ABP6X1B5_9FLAO</name>
<reference evidence="2" key="1">
    <citation type="journal article" date="2019" name="Int. J. Syst. Evol. Microbiol.">
        <title>The Global Catalogue of Microorganisms (GCM) 10K type strain sequencing project: providing services to taxonomists for standard genome sequencing and annotation.</title>
        <authorList>
            <consortium name="The Broad Institute Genomics Platform"/>
            <consortium name="The Broad Institute Genome Sequencing Center for Infectious Disease"/>
            <person name="Wu L."/>
            <person name="Ma J."/>
        </authorList>
    </citation>
    <scope>NUCLEOTIDE SEQUENCE [LARGE SCALE GENOMIC DNA]</scope>
    <source>
        <strain evidence="2">JCM 17111</strain>
    </source>
</reference>
<dbReference type="NCBIfam" id="NF041200">
    <property type="entry name" value="mob_BfmA_Nterm"/>
    <property type="match status" value="1"/>
</dbReference>
<proteinExistence type="predicted"/>
<dbReference type="EMBL" id="BAABCY010000017">
    <property type="protein sequence ID" value="GAA3557941.1"/>
    <property type="molecule type" value="Genomic_DNA"/>
</dbReference>
<evidence type="ECO:0000313" key="2">
    <source>
        <dbReference type="Proteomes" id="UP001500954"/>
    </source>
</evidence>
<dbReference type="Proteomes" id="UP001500954">
    <property type="component" value="Unassembled WGS sequence"/>
</dbReference>
<gene>
    <name evidence="1" type="ORF">GCM10022395_06530</name>
</gene>
<dbReference type="InterPro" id="IPR048012">
    <property type="entry name" value="BfmA-like_N"/>
</dbReference>